<proteinExistence type="evidence at transcript level"/>
<gene>
    <name evidence="1" type="ORF">ACCB03511</name>
</gene>
<dbReference type="EMBL" id="JR042304">
    <property type="protein sequence ID" value="AEY59591.1"/>
    <property type="molecule type" value="mRNA"/>
</dbReference>
<name>V9IGJ1_APICE</name>
<protein>
    <submittedName>
        <fullName evidence="1">Uncharacterized protein</fullName>
    </submittedName>
</protein>
<accession>V9IGJ1</accession>
<reference evidence="1" key="1">
    <citation type="submission" date="2011-11" db="EMBL/GenBank/DDBJ databases">
        <title>Decoding the brain transcriptome of the Eastern honeybee (Apis cerana) based on pyrosequencing.</title>
        <authorList>
            <person name="Sun L."/>
            <person name="Zheng H."/>
            <person name="Wang Y."/>
            <person name="Xie X."/>
            <person name="Zhu Y."/>
            <person name="Gu W."/>
            <person name="Wang S."/>
        </authorList>
    </citation>
    <scope>NUCLEOTIDE SEQUENCE</scope>
    <source>
        <tissue evidence="1">Brain</tissue>
    </source>
</reference>
<evidence type="ECO:0000313" key="1">
    <source>
        <dbReference type="EMBL" id="AEY59591.1"/>
    </source>
</evidence>
<dbReference type="AlphaFoldDB" id="V9IGJ1"/>
<sequence length="107" mass="11481">MPIISTGNASVKNSCSILTASLIIDVTRSQDGFCTMCLNIKHAKSQCNPSSLEISSLLNVSPGIRPLFFNQKIAAKLPLKKIPSTAAKATTRSGKVALSWFIQFNAQ</sequence>
<organism evidence="1">
    <name type="scientific">Apis cerana</name>
    <name type="common">Indian honeybee</name>
    <dbReference type="NCBI Taxonomy" id="7461"/>
    <lineage>
        <taxon>Eukaryota</taxon>
        <taxon>Metazoa</taxon>
        <taxon>Ecdysozoa</taxon>
        <taxon>Arthropoda</taxon>
        <taxon>Hexapoda</taxon>
        <taxon>Insecta</taxon>
        <taxon>Pterygota</taxon>
        <taxon>Neoptera</taxon>
        <taxon>Endopterygota</taxon>
        <taxon>Hymenoptera</taxon>
        <taxon>Apocrita</taxon>
        <taxon>Aculeata</taxon>
        <taxon>Apoidea</taxon>
        <taxon>Anthophila</taxon>
        <taxon>Apidae</taxon>
        <taxon>Apis</taxon>
    </lineage>
</organism>